<dbReference type="Proteomes" id="UP001212152">
    <property type="component" value="Unassembled WGS sequence"/>
</dbReference>
<sequence>MAARASSSFILPTVGGLLAGATTYHLLQSRIHADTSDLQHAMLHTRRTLEQTLPVDKQDQSLFVPSSSSSSSSPYYTYASSTEEADTLARVLGYPIRVQGYHKKSLEVKNNWNRTLASVAAAVTGAW</sequence>
<keyword evidence="2" id="KW-1185">Reference proteome</keyword>
<organism evidence="1 2">
    <name type="scientific">Geranomyces variabilis</name>
    <dbReference type="NCBI Taxonomy" id="109894"/>
    <lineage>
        <taxon>Eukaryota</taxon>
        <taxon>Fungi</taxon>
        <taxon>Fungi incertae sedis</taxon>
        <taxon>Chytridiomycota</taxon>
        <taxon>Chytridiomycota incertae sedis</taxon>
        <taxon>Chytridiomycetes</taxon>
        <taxon>Spizellomycetales</taxon>
        <taxon>Powellomycetaceae</taxon>
        <taxon>Geranomyces</taxon>
    </lineage>
</organism>
<evidence type="ECO:0000313" key="1">
    <source>
        <dbReference type="EMBL" id="KAJ3173411.1"/>
    </source>
</evidence>
<dbReference type="AlphaFoldDB" id="A0AAD5XN79"/>
<dbReference type="EMBL" id="JADGJQ010000070">
    <property type="protein sequence ID" value="KAJ3173411.1"/>
    <property type="molecule type" value="Genomic_DNA"/>
</dbReference>
<accession>A0AAD5XN79</accession>
<evidence type="ECO:0000313" key="2">
    <source>
        <dbReference type="Proteomes" id="UP001212152"/>
    </source>
</evidence>
<comment type="caution">
    <text evidence="1">The sequence shown here is derived from an EMBL/GenBank/DDBJ whole genome shotgun (WGS) entry which is preliminary data.</text>
</comment>
<protein>
    <submittedName>
        <fullName evidence="1">Uncharacterized protein</fullName>
    </submittedName>
</protein>
<name>A0AAD5XN79_9FUNG</name>
<reference evidence="1" key="1">
    <citation type="submission" date="2020-05" db="EMBL/GenBank/DDBJ databases">
        <title>Phylogenomic resolution of chytrid fungi.</title>
        <authorList>
            <person name="Stajich J.E."/>
            <person name="Amses K."/>
            <person name="Simmons R."/>
            <person name="Seto K."/>
            <person name="Myers J."/>
            <person name="Bonds A."/>
            <person name="Quandt C.A."/>
            <person name="Barry K."/>
            <person name="Liu P."/>
            <person name="Grigoriev I."/>
            <person name="Longcore J.E."/>
            <person name="James T.Y."/>
        </authorList>
    </citation>
    <scope>NUCLEOTIDE SEQUENCE</scope>
    <source>
        <strain evidence="1">JEL0379</strain>
    </source>
</reference>
<proteinExistence type="predicted"/>
<gene>
    <name evidence="1" type="ORF">HDU87_007572</name>
</gene>